<dbReference type="Proteomes" id="UP000821866">
    <property type="component" value="Chromosome 7"/>
</dbReference>
<sequence>MRWLKRWVYRWQRWPCFRRAGDALVLLGGFVVGVSGRLRWYAGGRLVRFNPCFSTGSPQGPPATRPPASNLGSGLPAQDVGMLTEYHNYITTSLDLNTLDLRSFYSSRCNMTGFRMVTTEESPSYLGQLDEKPISGIEDSLQLLSPKARQIFSSVKLGAAVAHDAVLSFARGLQTLSRSRNLEPKHDATCQPGRVAWPYGLSLATQIKAVGVLFFSG</sequence>
<accession>A0A9J6DG06</accession>
<reference evidence="2" key="2">
    <citation type="submission" date="2021-09" db="EMBL/GenBank/DDBJ databases">
        <authorList>
            <person name="Jia N."/>
            <person name="Wang J."/>
            <person name="Shi W."/>
            <person name="Du L."/>
            <person name="Sun Y."/>
            <person name="Zhan W."/>
            <person name="Jiang J."/>
            <person name="Wang Q."/>
            <person name="Zhang B."/>
            <person name="Ji P."/>
            <person name="Sakyi L.B."/>
            <person name="Cui X."/>
            <person name="Yuan T."/>
            <person name="Jiang B."/>
            <person name="Yang W."/>
            <person name="Lam T.T.-Y."/>
            <person name="Chang Q."/>
            <person name="Ding S."/>
            <person name="Wang X."/>
            <person name="Zhu J."/>
            <person name="Ruan X."/>
            <person name="Zhao L."/>
            <person name="Wei J."/>
            <person name="Que T."/>
            <person name="Du C."/>
            <person name="Cheng J."/>
            <person name="Dai P."/>
            <person name="Han X."/>
            <person name="Huang E."/>
            <person name="Gao Y."/>
            <person name="Liu J."/>
            <person name="Shao H."/>
            <person name="Ye R."/>
            <person name="Li L."/>
            <person name="Wei W."/>
            <person name="Wang X."/>
            <person name="Wang C."/>
            <person name="Huo Q."/>
            <person name="Li W."/>
            <person name="Guo W."/>
            <person name="Chen H."/>
            <person name="Chen S."/>
            <person name="Zhou L."/>
            <person name="Zhou L."/>
            <person name="Ni X."/>
            <person name="Tian J."/>
            <person name="Zhou Y."/>
            <person name="Sheng Y."/>
            <person name="Liu T."/>
            <person name="Pan Y."/>
            <person name="Xia L."/>
            <person name="Li J."/>
            <person name="Zhao F."/>
            <person name="Cao W."/>
        </authorList>
    </citation>
    <scope>NUCLEOTIDE SEQUENCE</scope>
    <source>
        <strain evidence="2">Rmic-2018</strain>
        <tissue evidence="2">Larvae</tissue>
    </source>
</reference>
<gene>
    <name evidence="2" type="ORF">HPB51_010053</name>
</gene>
<keyword evidence="1" id="KW-1133">Transmembrane helix</keyword>
<comment type="caution">
    <text evidence="2">The sequence shown here is derived from an EMBL/GenBank/DDBJ whole genome shotgun (WGS) entry which is preliminary data.</text>
</comment>
<evidence type="ECO:0000256" key="1">
    <source>
        <dbReference type="SAM" id="Phobius"/>
    </source>
</evidence>
<keyword evidence="3" id="KW-1185">Reference proteome</keyword>
<feature type="transmembrane region" description="Helical" evidence="1">
    <location>
        <begin position="21"/>
        <end position="42"/>
    </location>
</feature>
<evidence type="ECO:0000313" key="2">
    <source>
        <dbReference type="EMBL" id="KAH8020923.1"/>
    </source>
</evidence>
<proteinExistence type="predicted"/>
<organism evidence="2 3">
    <name type="scientific">Rhipicephalus microplus</name>
    <name type="common">Cattle tick</name>
    <name type="synonym">Boophilus microplus</name>
    <dbReference type="NCBI Taxonomy" id="6941"/>
    <lineage>
        <taxon>Eukaryota</taxon>
        <taxon>Metazoa</taxon>
        <taxon>Ecdysozoa</taxon>
        <taxon>Arthropoda</taxon>
        <taxon>Chelicerata</taxon>
        <taxon>Arachnida</taxon>
        <taxon>Acari</taxon>
        <taxon>Parasitiformes</taxon>
        <taxon>Ixodida</taxon>
        <taxon>Ixodoidea</taxon>
        <taxon>Ixodidae</taxon>
        <taxon>Rhipicephalinae</taxon>
        <taxon>Rhipicephalus</taxon>
        <taxon>Boophilus</taxon>
    </lineage>
</organism>
<evidence type="ECO:0000313" key="3">
    <source>
        <dbReference type="Proteomes" id="UP000821866"/>
    </source>
</evidence>
<reference evidence="2" key="1">
    <citation type="journal article" date="2020" name="Cell">
        <title>Large-Scale Comparative Analyses of Tick Genomes Elucidate Their Genetic Diversity and Vector Capacities.</title>
        <authorList>
            <consortium name="Tick Genome and Microbiome Consortium (TIGMIC)"/>
            <person name="Jia N."/>
            <person name="Wang J."/>
            <person name="Shi W."/>
            <person name="Du L."/>
            <person name="Sun Y."/>
            <person name="Zhan W."/>
            <person name="Jiang J.F."/>
            <person name="Wang Q."/>
            <person name="Zhang B."/>
            <person name="Ji P."/>
            <person name="Bell-Sakyi L."/>
            <person name="Cui X.M."/>
            <person name="Yuan T.T."/>
            <person name="Jiang B.G."/>
            <person name="Yang W.F."/>
            <person name="Lam T.T."/>
            <person name="Chang Q.C."/>
            <person name="Ding S.J."/>
            <person name="Wang X.J."/>
            <person name="Zhu J.G."/>
            <person name="Ruan X.D."/>
            <person name="Zhao L."/>
            <person name="Wei J.T."/>
            <person name="Ye R.Z."/>
            <person name="Que T.C."/>
            <person name="Du C.H."/>
            <person name="Zhou Y.H."/>
            <person name="Cheng J.X."/>
            <person name="Dai P.F."/>
            <person name="Guo W.B."/>
            <person name="Han X.H."/>
            <person name="Huang E.J."/>
            <person name="Li L.F."/>
            <person name="Wei W."/>
            <person name="Gao Y.C."/>
            <person name="Liu J.Z."/>
            <person name="Shao H.Z."/>
            <person name="Wang X."/>
            <person name="Wang C.C."/>
            <person name="Yang T.C."/>
            <person name="Huo Q.B."/>
            <person name="Li W."/>
            <person name="Chen H.Y."/>
            <person name="Chen S.E."/>
            <person name="Zhou L.G."/>
            <person name="Ni X.B."/>
            <person name="Tian J.H."/>
            <person name="Sheng Y."/>
            <person name="Liu T."/>
            <person name="Pan Y.S."/>
            <person name="Xia L.Y."/>
            <person name="Li J."/>
            <person name="Zhao F."/>
            <person name="Cao W.C."/>
        </authorList>
    </citation>
    <scope>NUCLEOTIDE SEQUENCE</scope>
    <source>
        <strain evidence="2">Rmic-2018</strain>
    </source>
</reference>
<keyword evidence="1" id="KW-0812">Transmembrane</keyword>
<protein>
    <submittedName>
        <fullName evidence="2">Uncharacterized protein</fullName>
    </submittedName>
</protein>
<dbReference type="AlphaFoldDB" id="A0A9J6DG06"/>
<dbReference type="VEuPathDB" id="VectorBase:LOC119173762"/>
<dbReference type="EMBL" id="JABSTU010000009">
    <property type="protein sequence ID" value="KAH8020923.1"/>
    <property type="molecule type" value="Genomic_DNA"/>
</dbReference>
<name>A0A9J6DG06_RHIMP</name>
<dbReference type="Gene3D" id="3.40.50.2300">
    <property type="match status" value="2"/>
</dbReference>
<keyword evidence="1" id="KW-0472">Membrane</keyword>